<name>A0AA85JPI7_TRIRE</name>
<proteinExistence type="inferred from homology"/>
<evidence type="ECO:0000256" key="1">
    <source>
        <dbReference type="ARBA" id="ARBA00010105"/>
    </source>
</evidence>
<dbReference type="Proteomes" id="UP000050795">
    <property type="component" value="Unassembled WGS sequence"/>
</dbReference>
<dbReference type="AlphaFoldDB" id="A0AA85JPI7"/>
<dbReference type="WBParaSite" id="TREG1_3260.1">
    <property type="protein sequence ID" value="TREG1_3260.1"/>
    <property type="gene ID" value="TREG1_3260"/>
</dbReference>
<evidence type="ECO:0000313" key="3">
    <source>
        <dbReference type="WBParaSite" id="TREG1_3260.1"/>
    </source>
</evidence>
<dbReference type="GO" id="GO:0005737">
    <property type="term" value="C:cytoplasm"/>
    <property type="evidence" value="ECO:0007669"/>
    <property type="project" value="TreeGrafter"/>
</dbReference>
<dbReference type="PANTHER" id="PTHR11215:SF1">
    <property type="entry name" value="MYG1 EXONUCLEASE"/>
    <property type="match status" value="1"/>
</dbReference>
<dbReference type="Pfam" id="PF03690">
    <property type="entry name" value="MYG1_exonuc"/>
    <property type="match status" value="1"/>
</dbReference>
<reference evidence="2" key="1">
    <citation type="submission" date="2022-06" db="EMBL/GenBank/DDBJ databases">
        <authorList>
            <person name="Berger JAMES D."/>
            <person name="Berger JAMES D."/>
        </authorList>
    </citation>
    <scope>NUCLEOTIDE SEQUENCE [LARGE SCALE GENOMIC DNA]</scope>
</reference>
<reference evidence="3" key="2">
    <citation type="submission" date="2023-11" db="UniProtKB">
        <authorList>
            <consortium name="WormBaseParasite"/>
        </authorList>
    </citation>
    <scope>IDENTIFICATION</scope>
</reference>
<organism evidence="2 3">
    <name type="scientific">Trichobilharzia regenti</name>
    <name type="common">Nasal bird schistosome</name>
    <dbReference type="NCBI Taxonomy" id="157069"/>
    <lineage>
        <taxon>Eukaryota</taxon>
        <taxon>Metazoa</taxon>
        <taxon>Spiralia</taxon>
        <taxon>Lophotrochozoa</taxon>
        <taxon>Platyhelminthes</taxon>
        <taxon>Trematoda</taxon>
        <taxon>Digenea</taxon>
        <taxon>Strigeidida</taxon>
        <taxon>Schistosomatoidea</taxon>
        <taxon>Schistosomatidae</taxon>
        <taxon>Trichobilharzia</taxon>
    </lineage>
</organism>
<protein>
    <submittedName>
        <fullName evidence="3">Uncharacterized protein</fullName>
    </submittedName>
</protein>
<dbReference type="PANTHER" id="PTHR11215">
    <property type="entry name" value="METAL DEPENDENT HYDROLASE - RELATED"/>
    <property type="match status" value="1"/>
</dbReference>
<sequence>MKCRADVDPSKTIIVLEKSCPWKSHLFDLEREERMETPVYPEPLRLASFRPIPKFPPKILFVVLPLDGNWVVQGVPKEKFEIWLPFPVEWRAL</sequence>
<evidence type="ECO:0000313" key="2">
    <source>
        <dbReference type="Proteomes" id="UP000050795"/>
    </source>
</evidence>
<keyword evidence="2" id="KW-1185">Reference proteome</keyword>
<comment type="similarity">
    <text evidence="1">Belongs to the MYG1 family.</text>
</comment>
<accession>A0AA85JPI7</accession>
<dbReference type="GO" id="GO:0005634">
    <property type="term" value="C:nucleus"/>
    <property type="evidence" value="ECO:0007669"/>
    <property type="project" value="TreeGrafter"/>
</dbReference>
<dbReference type="InterPro" id="IPR003226">
    <property type="entry name" value="MYG1_exonuclease"/>
</dbReference>